<dbReference type="Proteomes" id="UP000077315">
    <property type="component" value="Unassembled WGS sequence"/>
</dbReference>
<accession>A0A167R8Z2</accession>
<comment type="subcellular location">
    <subcellularLocation>
        <location evidence="1">Nucleus</location>
    </subcellularLocation>
</comment>
<dbReference type="GO" id="GO:0030691">
    <property type="term" value="C:Noc2p-Noc3p complex"/>
    <property type="evidence" value="ECO:0007669"/>
    <property type="project" value="TreeGrafter"/>
</dbReference>
<dbReference type="OrthoDB" id="10266662at2759"/>
<dbReference type="RefSeq" id="XP_018299174.1">
    <property type="nucleotide sequence ID" value="XM_018428762.1"/>
</dbReference>
<keyword evidence="3" id="KW-0539">Nucleus</keyword>
<dbReference type="AlphaFoldDB" id="A0A167R8Z2"/>
<dbReference type="GO" id="GO:0030690">
    <property type="term" value="C:Noc1p-Noc2p complex"/>
    <property type="evidence" value="ECO:0007669"/>
    <property type="project" value="TreeGrafter"/>
</dbReference>
<dbReference type="InParanoid" id="A0A167R8Z2"/>
<dbReference type="FunCoup" id="A0A167R8Z2">
    <property type="interactions" value="488"/>
</dbReference>
<reference evidence="6" key="1">
    <citation type="submission" date="2015-06" db="EMBL/GenBank/DDBJ databases">
        <title>Expansion of signal transduction pathways in fungi by whole-genome duplication.</title>
        <authorList>
            <consortium name="DOE Joint Genome Institute"/>
            <person name="Corrochano L.M."/>
            <person name="Kuo A."/>
            <person name="Marcet-Houben M."/>
            <person name="Polaino S."/>
            <person name="Salamov A."/>
            <person name="Villalobos J.M."/>
            <person name="Alvarez M.I."/>
            <person name="Avalos J."/>
            <person name="Benito E.P."/>
            <person name="Benoit I."/>
            <person name="Burger G."/>
            <person name="Camino L.P."/>
            <person name="Canovas D."/>
            <person name="Cerda-Olmedo E."/>
            <person name="Cheng J.-F."/>
            <person name="Dominguez A."/>
            <person name="Elias M."/>
            <person name="Eslava A.P."/>
            <person name="Glaser F."/>
            <person name="Grimwood J."/>
            <person name="Gutierrez G."/>
            <person name="Heitman J."/>
            <person name="Henrissat B."/>
            <person name="Iturriaga E.A."/>
            <person name="Lang B.F."/>
            <person name="Lavin J.L."/>
            <person name="Lee S."/>
            <person name="Li W."/>
            <person name="Lindquist E."/>
            <person name="Lopez-Garcia S."/>
            <person name="Luque E.M."/>
            <person name="Marcos A.T."/>
            <person name="Martin J."/>
            <person name="McCluskey K."/>
            <person name="Medina H.R."/>
            <person name="Miralles-Duran A."/>
            <person name="Miyazaki A."/>
            <person name="Munoz-Torres E."/>
            <person name="Oguiza J.A."/>
            <person name="Ohm R."/>
            <person name="Olmedo M."/>
            <person name="Orejas M."/>
            <person name="Ortiz-Castellanos L."/>
            <person name="Pisabarro A.G."/>
            <person name="Rodriguez-Romero J."/>
            <person name="Ruiz-Herrera J."/>
            <person name="Ruiz-Vazquez R."/>
            <person name="Sanz C."/>
            <person name="Schackwitz W."/>
            <person name="Schmutz J."/>
            <person name="Shahriari M."/>
            <person name="Shelest E."/>
            <person name="Silva-Franco F."/>
            <person name="Soanes D."/>
            <person name="Syed K."/>
            <person name="Tagua V.G."/>
            <person name="Talbot N.J."/>
            <person name="Thon M."/>
            <person name="De vries R.P."/>
            <person name="Wiebenga A."/>
            <person name="Yadav J.S."/>
            <person name="Braun E.L."/>
            <person name="Baker S."/>
            <person name="Garre V."/>
            <person name="Horwitz B."/>
            <person name="Torres-Martinez S."/>
            <person name="Idnurm A."/>
            <person name="Herrera-Estrella A."/>
            <person name="Gabaldon T."/>
            <person name="Grigoriev I.V."/>
        </authorList>
    </citation>
    <scope>NUCLEOTIDE SEQUENCE [LARGE SCALE GENOMIC DNA]</scope>
    <source>
        <strain evidence="6">NRRL 1555(-)</strain>
    </source>
</reference>
<gene>
    <name evidence="5" type="ORF">PHYBLDRAFT_120850</name>
</gene>
<evidence type="ECO:0000256" key="1">
    <source>
        <dbReference type="ARBA" id="ARBA00004123"/>
    </source>
</evidence>
<protein>
    <recommendedName>
        <fullName evidence="7">Nucleolar complex protein 2</fullName>
    </recommendedName>
</protein>
<dbReference type="InterPro" id="IPR005343">
    <property type="entry name" value="Noc2"/>
</dbReference>
<evidence type="ECO:0008006" key="7">
    <source>
        <dbReference type="Google" id="ProtNLM"/>
    </source>
</evidence>
<evidence type="ECO:0000256" key="2">
    <source>
        <dbReference type="ARBA" id="ARBA00005907"/>
    </source>
</evidence>
<comment type="similarity">
    <text evidence="2">Belongs to the NOC2 family.</text>
</comment>
<keyword evidence="6" id="KW-1185">Reference proteome</keyword>
<dbReference type="PANTHER" id="PTHR12687">
    <property type="entry name" value="NUCLEOLAR COMPLEX 2 AND RAD4-RELATED"/>
    <property type="match status" value="1"/>
</dbReference>
<dbReference type="STRING" id="763407.A0A167R8Z2"/>
<evidence type="ECO:0000313" key="6">
    <source>
        <dbReference type="Proteomes" id="UP000077315"/>
    </source>
</evidence>
<dbReference type="GO" id="GO:0005654">
    <property type="term" value="C:nucleoplasm"/>
    <property type="evidence" value="ECO:0007669"/>
    <property type="project" value="TreeGrafter"/>
</dbReference>
<dbReference type="Pfam" id="PF03715">
    <property type="entry name" value="Noc2"/>
    <property type="match status" value="1"/>
</dbReference>
<feature type="region of interest" description="Disordered" evidence="4">
    <location>
        <begin position="1"/>
        <end position="28"/>
    </location>
</feature>
<evidence type="ECO:0000313" key="5">
    <source>
        <dbReference type="EMBL" id="OAD81134.1"/>
    </source>
</evidence>
<feature type="compositionally biased region" description="Acidic residues" evidence="4">
    <location>
        <begin position="1"/>
        <end position="14"/>
    </location>
</feature>
<sequence length="510" mass="58890">MTEDEDEEDEEDQSQEGSKKKKSIKEQNDNAEVVTKAMLAEWIDQLDKTQNIKAFKKMLSAFKTAARMSDEEQQENITFVYKIVSPHVFNKVVTTTMRYAPTIFNHYLKPKKEGGAPSTATRWSFMKSLVKSYLNNLLHLLQNLTDANMHYVAIREAEKCTAYWACFEKTSKDYLKTLLNLWSNLSSSDNVRIQSFLAIRSLATTPVESKKGSSENSFLDLCLKNIYLTFVRNCKTTNPHTLPAINLMRNLAVELYGINQVLSYQQAFAYIRQLAVHLRGAMQLKTKESYKAVYNWQYIHCIDFWANVLSTYCQPKDNGEEESPLKSLIFPLVQVALGAIRLIPTAQYFPLRFHVLRCMISLNQSTRVFIPLAPFIFEVFESGEVKNKSNPSTLKPLEWEVHLKAPKQYLRTRVYQDGILEQANECLNDFYKCFYTHIAFPEMVIPGIVAIKRFVKKSKNPKGSRQLHSLAQKLETKSKFIIMQRSKADFSPADIKECNEFMAEMRQKLQ</sequence>
<dbReference type="GO" id="GO:0005730">
    <property type="term" value="C:nucleolus"/>
    <property type="evidence" value="ECO:0007669"/>
    <property type="project" value="TreeGrafter"/>
</dbReference>
<dbReference type="EMBL" id="KV440971">
    <property type="protein sequence ID" value="OAD81134.1"/>
    <property type="molecule type" value="Genomic_DNA"/>
</dbReference>
<evidence type="ECO:0000256" key="3">
    <source>
        <dbReference type="ARBA" id="ARBA00023242"/>
    </source>
</evidence>
<dbReference type="PANTHER" id="PTHR12687:SF4">
    <property type="entry name" value="NUCLEOLAR COMPLEX PROTEIN 2 HOMOLOG"/>
    <property type="match status" value="1"/>
</dbReference>
<proteinExistence type="inferred from homology"/>
<dbReference type="GO" id="GO:0042273">
    <property type="term" value="P:ribosomal large subunit biogenesis"/>
    <property type="evidence" value="ECO:0007669"/>
    <property type="project" value="TreeGrafter"/>
</dbReference>
<organism evidence="5 6">
    <name type="scientific">Phycomyces blakesleeanus (strain ATCC 8743b / DSM 1359 / FGSC 10004 / NBRC 33097 / NRRL 1555)</name>
    <dbReference type="NCBI Taxonomy" id="763407"/>
    <lineage>
        <taxon>Eukaryota</taxon>
        <taxon>Fungi</taxon>
        <taxon>Fungi incertae sedis</taxon>
        <taxon>Mucoromycota</taxon>
        <taxon>Mucoromycotina</taxon>
        <taxon>Mucoromycetes</taxon>
        <taxon>Mucorales</taxon>
        <taxon>Phycomycetaceae</taxon>
        <taxon>Phycomyces</taxon>
    </lineage>
</organism>
<dbReference type="GeneID" id="28989668"/>
<dbReference type="VEuPathDB" id="FungiDB:PHYBLDRAFT_120850"/>
<name>A0A167R8Z2_PHYB8</name>
<evidence type="ECO:0000256" key="4">
    <source>
        <dbReference type="SAM" id="MobiDB-lite"/>
    </source>
</evidence>